<comment type="catalytic activity">
    <reaction evidence="1">
        <text>ATP + protein L-histidine = ADP + protein N-phospho-L-histidine.</text>
        <dbReference type="EC" id="2.7.13.3"/>
    </reaction>
</comment>
<dbReference type="SUPFAM" id="SSF55874">
    <property type="entry name" value="ATPase domain of HSP90 chaperone/DNA topoisomerase II/histidine kinase"/>
    <property type="match status" value="1"/>
</dbReference>
<evidence type="ECO:0000256" key="12">
    <source>
        <dbReference type="ARBA" id="ARBA00022989"/>
    </source>
</evidence>
<evidence type="ECO:0000256" key="15">
    <source>
        <dbReference type="ARBA" id="ARBA00023136"/>
    </source>
</evidence>
<dbReference type="PANTHER" id="PTHR43047:SF72">
    <property type="entry name" value="OSMOSENSING HISTIDINE PROTEIN KINASE SLN1"/>
    <property type="match status" value="1"/>
</dbReference>
<feature type="domain" description="Histidine kinase" evidence="20">
    <location>
        <begin position="540"/>
        <end position="760"/>
    </location>
</feature>
<sequence length="1004" mass="106383">MSPPALPASAPAAPTPARQARELDLLRRYQHALLYGGGALLSLLIVLAAGLVLYNAAANALANLRTTLAAHSAQMQLDIEEKQAAMRRGVVNAELLWNSQTPPAAGTLEAFVRDGGHVVLQAGAHLTSAIAAVDTARTHDLHEFAPYLGMLEMQAYSVTAVAQLRNSPLGAYAYTPDHRLLTLMPAPEGGLQGALARTGLPDTAALIARLSYDIGDLAGDPALAAQWRTQRRVAWQPPAPDLLAPGASPFKLVQPGFDTQGRPFMVFVSNLPSGVLQDRLRHTPQDTAALLVDAQGRVLLSADRTGDAIDGGALMATALAHSLRQAGPALPRETYRAGVFSLSTPLAGTGWSLVYACSWRTVFTTLKPQLLRYGGATLVVLGALWGLLLLFRRKLLEPAYRRSQRVFESEQLNRAIIATSSFGVCLIALDDERVLLQNTLMEHYAAATAPPEPLHRQMAALYRERAQGGTLHDAGMPLALKNGQACELLLQCTRTRYQGADALLCSFSDTTERNELDKKREEAREAAEAANRAKSVFIATMSHEIRTPLNAVLGNLELLGQGASPEVQARRLQSVRQASRTLLEIVNNILDLSKMESGHLKLETTRVALPEIVQACAQMFEPSAHAKGLRLDCVVHPGLAAGYEGDPTRIRQIVVNLLSNAIKFTATGTVTLEVGPLSPGQASPVAIRVTDTGMGVPPEQIPQLFDIYMQASASTAREFGGSGLGLSICQRLARKMGGTIAVSSQPGAGSCFTVTLPLVALAPEVVAPSAARAALPLRPVRLLVVDDHPANRALISDQLDALGVAADVAPDGEAALALFAAQRYDLVLTDLNMPGMDGYTLARRLRERSPSIPLVAITAHLEQEGYQQCSLAGFARVLLKPVLLPALEQAILKTLGAAAPPGVAGAPVAPAPAPLDARLHDAMVSSLASSAQQVREALATGDRRVIGDELHAVRGAFAMIGEPAIAAMCGRLSAVVKQENMAVIAPGWTALQAAAEAVLARRAA</sequence>
<gene>
    <name evidence="22" type="ORF">J2W25_000744</name>
</gene>
<dbReference type="Pfam" id="PF00072">
    <property type="entry name" value="Response_reg"/>
    <property type="match status" value="1"/>
</dbReference>
<feature type="transmembrane region" description="Helical" evidence="19">
    <location>
        <begin position="32"/>
        <end position="54"/>
    </location>
</feature>
<dbReference type="PANTHER" id="PTHR43047">
    <property type="entry name" value="TWO-COMPONENT HISTIDINE PROTEIN KINASE"/>
    <property type="match status" value="1"/>
</dbReference>
<keyword evidence="11" id="KW-0067">ATP-binding</keyword>
<dbReference type="InterPro" id="IPR004358">
    <property type="entry name" value="Sig_transdc_His_kin-like_C"/>
</dbReference>
<comment type="caution">
    <text evidence="22">The sequence shown here is derived from an EMBL/GenBank/DDBJ whole genome shotgun (WGS) entry which is preliminary data.</text>
</comment>
<dbReference type="GO" id="GO:0000155">
    <property type="term" value="F:phosphorelay sensor kinase activity"/>
    <property type="evidence" value="ECO:0007669"/>
    <property type="project" value="InterPro"/>
</dbReference>
<evidence type="ECO:0000313" key="22">
    <source>
        <dbReference type="EMBL" id="MDP9921739.1"/>
    </source>
</evidence>
<dbReference type="SUPFAM" id="SSF47226">
    <property type="entry name" value="Histidine-containing phosphotransfer domain, HPT domain"/>
    <property type="match status" value="1"/>
</dbReference>
<feature type="modified residue" description="4-aspartylphosphate" evidence="18">
    <location>
        <position position="830"/>
    </location>
</feature>
<dbReference type="SMART" id="SM00387">
    <property type="entry name" value="HATPase_c"/>
    <property type="match status" value="1"/>
</dbReference>
<accession>A0AAW8DQF2</accession>
<dbReference type="SUPFAM" id="SSF52172">
    <property type="entry name" value="CheY-like"/>
    <property type="match status" value="1"/>
</dbReference>
<dbReference type="Gene3D" id="3.30.565.10">
    <property type="entry name" value="Histidine kinase-like ATPase, C-terminal domain"/>
    <property type="match status" value="1"/>
</dbReference>
<evidence type="ECO:0000256" key="1">
    <source>
        <dbReference type="ARBA" id="ARBA00000085"/>
    </source>
</evidence>
<evidence type="ECO:0000256" key="4">
    <source>
        <dbReference type="ARBA" id="ARBA00022475"/>
    </source>
</evidence>
<dbReference type="CDD" id="cd16922">
    <property type="entry name" value="HATPase_EvgS-ArcB-TorS-like"/>
    <property type="match status" value="1"/>
</dbReference>
<keyword evidence="14" id="KW-0843">Virulence</keyword>
<keyword evidence="7 22" id="KW-0808">Transferase</keyword>
<keyword evidence="5" id="KW-0997">Cell inner membrane</keyword>
<dbReference type="InterPro" id="IPR036641">
    <property type="entry name" value="HPT_dom_sf"/>
</dbReference>
<dbReference type="PRINTS" id="PR00344">
    <property type="entry name" value="BCTRLSENSOR"/>
</dbReference>
<keyword evidence="11" id="KW-0547">Nucleotide-binding</keyword>
<name>A0AAW8DQF2_9BURK</name>
<dbReference type="FunFam" id="3.30.565.10:FF:000010">
    <property type="entry name" value="Sensor histidine kinase RcsC"/>
    <property type="match status" value="1"/>
</dbReference>
<dbReference type="EMBL" id="JAUSRR010000001">
    <property type="protein sequence ID" value="MDP9921739.1"/>
    <property type="molecule type" value="Genomic_DNA"/>
</dbReference>
<dbReference type="GO" id="GO:0005886">
    <property type="term" value="C:plasma membrane"/>
    <property type="evidence" value="ECO:0007669"/>
    <property type="project" value="UniProtKB-SubCell"/>
</dbReference>
<dbReference type="CDD" id="cd17546">
    <property type="entry name" value="REC_hyHK_CKI1_RcsC-like"/>
    <property type="match status" value="1"/>
</dbReference>
<keyword evidence="9" id="KW-0732">Signal</keyword>
<feature type="domain" description="Response regulatory" evidence="21">
    <location>
        <begin position="781"/>
        <end position="895"/>
    </location>
</feature>
<evidence type="ECO:0000256" key="19">
    <source>
        <dbReference type="SAM" id="Phobius"/>
    </source>
</evidence>
<evidence type="ECO:0000256" key="5">
    <source>
        <dbReference type="ARBA" id="ARBA00022519"/>
    </source>
</evidence>
<evidence type="ECO:0000256" key="18">
    <source>
        <dbReference type="PROSITE-ProRule" id="PRU00169"/>
    </source>
</evidence>
<dbReference type="InterPro" id="IPR003594">
    <property type="entry name" value="HATPase_dom"/>
</dbReference>
<dbReference type="InterPro" id="IPR011006">
    <property type="entry name" value="CheY-like_superfamily"/>
</dbReference>
<evidence type="ECO:0000256" key="14">
    <source>
        <dbReference type="ARBA" id="ARBA00023026"/>
    </source>
</evidence>
<evidence type="ECO:0000256" key="13">
    <source>
        <dbReference type="ARBA" id="ARBA00023012"/>
    </source>
</evidence>
<dbReference type="Proteomes" id="UP001244295">
    <property type="component" value="Unassembled WGS sequence"/>
</dbReference>
<evidence type="ECO:0000256" key="17">
    <source>
        <dbReference type="ARBA" id="ARBA00070152"/>
    </source>
</evidence>
<evidence type="ECO:0000259" key="20">
    <source>
        <dbReference type="PROSITE" id="PS50109"/>
    </source>
</evidence>
<dbReference type="AlphaFoldDB" id="A0AAW8DQF2"/>
<dbReference type="InterPro" id="IPR008207">
    <property type="entry name" value="Sig_transdc_His_kin_Hpt_dom"/>
</dbReference>
<dbReference type="Pfam" id="PF02518">
    <property type="entry name" value="HATPase_c"/>
    <property type="match status" value="1"/>
</dbReference>
<keyword evidence="4" id="KW-1003">Cell membrane</keyword>
<dbReference type="Pfam" id="PF01627">
    <property type="entry name" value="Hpt"/>
    <property type="match status" value="1"/>
</dbReference>
<dbReference type="Gene3D" id="3.40.50.2300">
    <property type="match status" value="1"/>
</dbReference>
<dbReference type="EC" id="2.7.13.3" evidence="3"/>
<comment type="subcellular location">
    <subcellularLocation>
        <location evidence="2">Cell inner membrane</location>
        <topology evidence="2">Multi-pass membrane protein</topology>
    </subcellularLocation>
</comment>
<evidence type="ECO:0000259" key="21">
    <source>
        <dbReference type="PROSITE" id="PS50110"/>
    </source>
</evidence>
<dbReference type="GO" id="GO:0009927">
    <property type="term" value="F:histidine phosphotransfer kinase activity"/>
    <property type="evidence" value="ECO:0007669"/>
    <property type="project" value="TreeGrafter"/>
</dbReference>
<dbReference type="Gene3D" id="1.20.120.160">
    <property type="entry name" value="HPT domain"/>
    <property type="match status" value="1"/>
</dbReference>
<evidence type="ECO:0000256" key="11">
    <source>
        <dbReference type="ARBA" id="ARBA00022840"/>
    </source>
</evidence>
<evidence type="ECO:0000313" key="23">
    <source>
        <dbReference type="Proteomes" id="UP001244295"/>
    </source>
</evidence>
<keyword evidence="8 19" id="KW-0812">Transmembrane</keyword>
<keyword evidence="6 18" id="KW-0597">Phosphoprotein</keyword>
<dbReference type="Pfam" id="PF00512">
    <property type="entry name" value="HisKA"/>
    <property type="match status" value="1"/>
</dbReference>
<dbReference type="InterPro" id="IPR036097">
    <property type="entry name" value="HisK_dim/P_sf"/>
</dbReference>
<dbReference type="PROSITE" id="PS50110">
    <property type="entry name" value="RESPONSE_REGULATORY"/>
    <property type="match status" value="1"/>
</dbReference>
<evidence type="ECO:0000256" key="9">
    <source>
        <dbReference type="ARBA" id="ARBA00022729"/>
    </source>
</evidence>
<dbReference type="InterPro" id="IPR003661">
    <property type="entry name" value="HisK_dim/P_dom"/>
</dbReference>
<evidence type="ECO:0000256" key="2">
    <source>
        <dbReference type="ARBA" id="ARBA00004429"/>
    </source>
</evidence>
<keyword evidence="15 19" id="KW-0472">Membrane</keyword>
<evidence type="ECO:0000256" key="3">
    <source>
        <dbReference type="ARBA" id="ARBA00012438"/>
    </source>
</evidence>
<dbReference type="SMART" id="SM00388">
    <property type="entry name" value="HisKA"/>
    <property type="match status" value="1"/>
</dbReference>
<dbReference type="CDD" id="cd00082">
    <property type="entry name" value="HisKA"/>
    <property type="match status" value="1"/>
</dbReference>
<dbReference type="RefSeq" id="WP_307635763.1">
    <property type="nucleotide sequence ID" value="NZ_JAUSRR010000001.1"/>
</dbReference>
<evidence type="ECO:0000256" key="10">
    <source>
        <dbReference type="ARBA" id="ARBA00022777"/>
    </source>
</evidence>
<dbReference type="SMART" id="SM00448">
    <property type="entry name" value="REC"/>
    <property type="match status" value="1"/>
</dbReference>
<evidence type="ECO:0000256" key="7">
    <source>
        <dbReference type="ARBA" id="ARBA00022679"/>
    </source>
</evidence>
<proteinExistence type="predicted"/>
<dbReference type="SUPFAM" id="SSF47384">
    <property type="entry name" value="Homodimeric domain of signal transducing histidine kinase"/>
    <property type="match status" value="1"/>
</dbReference>
<dbReference type="PROSITE" id="PS50109">
    <property type="entry name" value="HIS_KIN"/>
    <property type="match status" value="1"/>
</dbReference>
<dbReference type="Gene3D" id="1.10.287.130">
    <property type="match status" value="1"/>
</dbReference>
<evidence type="ECO:0000256" key="16">
    <source>
        <dbReference type="ARBA" id="ARBA00058004"/>
    </source>
</evidence>
<reference evidence="22" key="1">
    <citation type="submission" date="2023-07" db="EMBL/GenBank/DDBJ databases">
        <title>Sorghum-associated microbial communities from plants grown in Nebraska, USA.</title>
        <authorList>
            <person name="Schachtman D."/>
        </authorList>
    </citation>
    <scope>NUCLEOTIDE SEQUENCE</scope>
    <source>
        <strain evidence="22">DS2795</strain>
    </source>
</reference>
<keyword evidence="10 22" id="KW-0418">Kinase</keyword>
<dbReference type="InterPro" id="IPR001789">
    <property type="entry name" value="Sig_transdc_resp-reg_receiver"/>
</dbReference>
<organism evidence="22 23">
    <name type="scientific">Variovorax boronicumulans</name>
    <dbReference type="NCBI Taxonomy" id="436515"/>
    <lineage>
        <taxon>Bacteria</taxon>
        <taxon>Pseudomonadati</taxon>
        <taxon>Pseudomonadota</taxon>
        <taxon>Betaproteobacteria</taxon>
        <taxon>Burkholderiales</taxon>
        <taxon>Comamonadaceae</taxon>
        <taxon>Variovorax</taxon>
    </lineage>
</organism>
<feature type="transmembrane region" description="Helical" evidence="19">
    <location>
        <begin position="370"/>
        <end position="391"/>
    </location>
</feature>
<dbReference type="InterPro" id="IPR005467">
    <property type="entry name" value="His_kinase_dom"/>
</dbReference>
<keyword evidence="12 19" id="KW-1133">Transmembrane helix</keyword>
<keyword evidence="13" id="KW-0902">Two-component regulatory system</keyword>
<evidence type="ECO:0000256" key="8">
    <source>
        <dbReference type="ARBA" id="ARBA00022692"/>
    </source>
</evidence>
<dbReference type="InterPro" id="IPR036890">
    <property type="entry name" value="HATPase_C_sf"/>
</dbReference>
<comment type="function">
    <text evidence="16">Member of the two-component regulatory system BvgS/BvgA. Phosphorylates BvgA via a four-step phosphorelay in response to environmental signals.</text>
</comment>
<protein>
    <recommendedName>
        <fullName evidence="17">Virulence sensor protein BvgS</fullName>
        <ecNumber evidence="3">2.7.13.3</ecNumber>
    </recommendedName>
</protein>
<evidence type="ECO:0000256" key="6">
    <source>
        <dbReference type="ARBA" id="ARBA00022553"/>
    </source>
</evidence>